<evidence type="ECO:0000313" key="3">
    <source>
        <dbReference type="Proteomes" id="UP000177416"/>
    </source>
</evidence>
<dbReference type="InterPro" id="IPR006674">
    <property type="entry name" value="HD_domain"/>
</dbReference>
<evidence type="ECO:0000313" key="2">
    <source>
        <dbReference type="EMBL" id="OGG14308.1"/>
    </source>
</evidence>
<dbReference type="NCBIfam" id="TIGR00277">
    <property type="entry name" value="HDIG"/>
    <property type="match status" value="1"/>
</dbReference>
<dbReference type="Pfam" id="PF01966">
    <property type="entry name" value="HD"/>
    <property type="match status" value="1"/>
</dbReference>
<accession>A0A1F5ZPD9</accession>
<dbReference type="InterPro" id="IPR006675">
    <property type="entry name" value="HDIG_dom"/>
</dbReference>
<proteinExistence type="predicted"/>
<reference evidence="2 3" key="1">
    <citation type="journal article" date="2016" name="Nat. Commun.">
        <title>Thousands of microbial genomes shed light on interconnected biogeochemical processes in an aquifer system.</title>
        <authorList>
            <person name="Anantharaman K."/>
            <person name="Brown C.T."/>
            <person name="Hug L.A."/>
            <person name="Sharon I."/>
            <person name="Castelle C.J."/>
            <person name="Probst A.J."/>
            <person name="Thomas B.C."/>
            <person name="Singh A."/>
            <person name="Wilkins M.J."/>
            <person name="Karaoz U."/>
            <person name="Brodie E.L."/>
            <person name="Williams K.H."/>
            <person name="Hubbard S.S."/>
            <person name="Banfield J.F."/>
        </authorList>
    </citation>
    <scope>NUCLEOTIDE SEQUENCE [LARGE SCALE GENOMIC DNA]</scope>
</reference>
<dbReference type="Gene3D" id="1.10.3210.10">
    <property type="entry name" value="Hypothetical protein af1432"/>
    <property type="match status" value="1"/>
</dbReference>
<dbReference type="InterPro" id="IPR003607">
    <property type="entry name" value="HD/PDEase_dom"/>
</dbReference>
<dbReference type="Proteomes" id="UP000177416">
    <property type="component" value="Unassembled WGS sequence"/>
</dbReference>
<dbReference type="AlphaFoldDB" id="A0A1F5ZPD9"/>
<comment type="caution">
    <text evidence="2">The sequence shown here is derived from an EMBL/GenBank/DDBJ whole genome shotgun (WGS) entry which is preliminary data.</text>
</comment>
<dbReference type="EMBL" id="MFJJ01000023">
    <property type="protein sequence ID" value="OGG14308.1"/>
    <property type="molecule type" value="Genomic_DNA"/>
</dbReference>
<sequence>MIPTEEQAKALWDKYHLPEQKRIHVALVAKVAMFLADKLKEPINKPLLLAAALLHDIDKAIPKLPGEKHPDTAVRILKEEGTPEVAHLVRTHPLHAILNPAIAPKTWEEKLLYLADKMVKYEVITVDERFRLWNDEHLPPEAQKELDAAYPKVKVLEKEIFSLIHMQPEQLQKLRAGSILK</sequence>
<dbReference type="SMART" id="SM00471">
    <property type="entry name" value="HDc"/>
    <property type="match status" value="1"/>
</dbReference>
<name>A0A1F5ZPD9_9BACT</name>
<gene>
    <name evidence="2" type="ORF">A2875_02010</name>
</gene>
<feature type="domain" description="HD/PDEase" evidence="1">
    <location>
        <begin position="17"/>
        <end position="130"/>
    </location>
</feature>
<organism evidence="2 3">
    <name type="scientific">Candidatus Gottesmanbacteria bacterium RIFCSPHIGHO2_01_FULL_46_14</name>
    <dbReference type="NCBI Taxonomy" id="1798380"/>
    <lineage>
        <taxon>Bacteria</taxon>
        <taxon>Candidatus Gottesmaniibacteriota</taxon>
    </lineage>
</organism>
<evidence type="ECO:0000259" key="1">
    <source>
        <dbReference type="SMART" id="SM00471"/>
    </source>
</evidence>
<dbReference type="SUPFAM" id="SSF109604">
    <property type="entry name" value="HD-domain/PDEase-like"/>
    <property type="match status" value="1"/>
</dbReference>
<protein>
    <recommendedName>
        <fullName evidence="1">HD/PDEase domain-containing protein</fullName>
    </recommendedName>
</protein>